<name>A0A062TYJ3_9PROT</name>
<evidence type="ECO:0000313" key="1">
    <source>
        <dbReference type="EMBL" id="RAN35446.1"/>
    </source>
</evidence>
<organism evidence="1 2">
    <name type="scientific">Hyphomonas pacifica</name>
    <dbReference type="NCBI Taxonomy" id="1280941"/>
    <lineage>
        <taxon>Bacteria</taxon>
        <taxon>Pseudomonadati</taxon>
        <taxon>Pseudomonadota</taxon>
        <taxon>Alphaproteobacteria</taxon>
        <taxon>Hyphomonadales</taxon>
        <taxon>Hyphomonadaceae</taxon>
        <taxon>Hyphomonas</taxon>
    </lineage>
</organism>
<gene>
    <name evidence="1" type="ORF">HY3_07855</name>
</gene>
<proteinExistence type="predicted"/>
<keyword evidence="2" id="KW-1185">Reference proteome</keyword>
<sequence length="57" mass="6566">MLTHIMQARALGEDGFVIWDKYDGLQYQTQPVAAWRWAIAVFGYALFRIVDAALTYL</sequence>
<dbReference type="AlphaFoldDB" id="A0A062TYJ3"/>
<reference evidence="1 2" key="1">
    <citation type="submission" date="2013-04" db="EMBL/GenBank/DDBJ databases">
        <title>Hyphomonas sp. T24B3 Genome Sequencing.</title>
        <authorList>
            <person name="Lai Q."/>
            <person name="Shao Z."/>
        </authorList>
    </citation>
    <scope>NUCLEOTIDE SEQUENCE [LARGE SCALE GENOMIC DNA]</scope>
    <source>
        <strain evidence="1 2">T24B3</strain>
    </source>
</reference>
<dbReference type="STRING" id="1280941.HY2_12690"/>
<dbReference type="EMBL" id="AWFB01000004">
    <property type="protein sequence ID" value="RAN35446.1"/>
    <property type="molecule type" value="Genomic_DNA"/>
</dbReference>
<evidence type="ECO:0000313" key="2">
    <source>
        <dbReference type="Proteomes" id="UP000249123"/>
    </source>
</evidence>
<protein>
    <submittedName>
        <fullName evidence="1">Uncharacterized protein</fullName>
    </submittedName>
</protein>
<dbReference type="Proteomes" id="UP000249123">
    <property type="component" value="Unassembled WGS sequence"/>
</dbReference>
<comment type="caution">
    <text evidence="1">The sequence shown here is derived from an EMBL/GenBank/DDBJ whole genome shotgun (WGS) entry which is preliminary data.</text>
</comment>
<accession>A0A062TYJ3</accession>